<dbReference type="Proteomes" id="UP000606786">
    <property type="component" value="Unassembled WGS sequence"/>
</dbReference>
<dbReference type="OrthoDB" id="1681166at2759"/>
<reference evidence="3" key="1">
    <citation type="submission" date="2020-11" db="EMBL/GenBank/DDBJ databases">
        <authorList>
            <person name="Whitehead M."/>
        </authorList>
    </citation>
    <scope>NUCLEOTIDE SEQUENCE</scope>
    <source>
        <strain evidence="3">EGII</strain>
    </source>
</reference>
<dbReference type="PANTHER" id="PTHR46949:SF1">
    <property type="entry name" value="AT07979P2"/>
    <property type="match status" value="1"/>
</dbReference>
<feature type="compositionally biased region" description="Low complexity" evidence="2">
    <location>
        <begin position="170"/>
        <end position="180"/>
    </location>
</feature>
<dbReference type="AlphaFoldDB" id="A0A811U7R0"/>
<proteinExistence type="inferred from homology"/>
<dbReference type="PANTHER" id="PTHR46949">
    <property type="entry name" value="LEUCINE REPEAT ADAPTER PROTEIN 25"/>
    <property type="match status" value="1"/>
</dbReference>
<comment type="caution">
    <text evidence="3">The sequence shown here is derived from an EMBL/GenBank/DDBJ whole genome shotgun (WGS) entry which is preliminary data.</text>
</comment>
<gene>
    <name evidence="3" type="ORF">CCAP1982_LOCUS2132</name>
</gene>
<evidence type="ECO:0000313" key="3">
    <source>
        <dbReference type="EMBL" id="CAD6993315.1"/>
    </source>
</evidence>
<comment type="similarity">
    <text evidence="1">Belongs to the FAM89 family.</text>
</comment>
<feature type="compositionally biased region" description="Polar residues" evidence="2">
    <location>
        <begin position="119"/>
        <end position="141"/>
    </location>
</feature>
<dbReference type="EMBL" id="CAJHJT010000001">
    <property type="protein sequence ID" value="CAD6993315.1"/>
    <property type="molecule type" value="Genomic_DNA"/>
</dbReference>
<sequence>MSCDSIPKDSIIFDIIQYDNISPVLVVHFFGVMTFRGVYGLRQLDLSLLSQLWALNDSIQEFRTMLESQELEPDSYSPHSPTPSSYDSVSSDAEDDSTIAANTNNKRHKSGDGNKPKIITTQPKLTQRSNSSATERTSNGAPQRPSPPKPLDMSRPVPRMRSAPPPPPSNRKAAAPPRPT</sequence>
<organism evidence="3 4">
    <name type="scientific">Ceratitis capitata</name>
    <name type="common">Mediterranean fruit fly</name>
    <name type="synonym">Tephritis capitata</name>
    <dbReference type="NCBI Taxonomy" id="7213"/>
    <lineage>
        <taxon>Eukaryota</taxon>
        <taxon>Metazoa</taxon>
        <taxon>Ecdysozoa</taxon>
        <taxon>Arthropoda</taxon>
        <taxon>Hexapoda</taxon>
        <taxon>Insecta</taxon>
        <taxon>Pterygota</taxon>
        <taxon>Neoptera</taxon>
        <taxon>Endopterygota</taxon>
        <taxon>Diptera</taxon>
        <taxon>Brachycera</taxon>
        <taxon>Muscomorpha</taxon>
        <taxon>Tephritoidea</taxon>
        <taxon>Tephritidae</taxon>
        <taxon>Ceratitis</taxon>
        <taxon>Ceratitis</taxon>
    </lineage>
</organism>
<keyword evidence="4" id="KW-1185">Reference proteome</keyword>
<evidence type="ECO:0000256" key="2">
    <source>
        <dbReference type="SAM" id="MobiDB-lite"/>
    </source>
</evidence>
<accession>A0A811U7R0</accession>
<feature type="region of interest" description="Disordered" evidence="2">
    <location>
        <begin position="69"/>
        <end position="180"/>
    </location>
</feature>
<name>A0A811U7R0_CERCA</name>
<evidence type="ECO:0000256" key="1">
    <source>
        <dbReference type="ARBA" id="ARBA00038125"/>
    </source>
</evidence>
<feature type="compositionally biased region" description="Low complexity" evidence="2">
    <location>
        <begin position="74"/>
        <end position="91"/>
    </location>
</feature>
<evidence type="ECO:0000313" key="4">
    <source>
        <dbReference type="Proteomes" id="UP000606786"/>
    </source>
</evidence>
<protein>
    <submittedName>
        <fullName evidence="3">(Mediterranean fruit fly) hypothetical protein</fullName>
    </submittedName>
</protein>